<comment type="caution">
    <text evidence="6">The sequence shown here is derived from an EMBL/GenBank/DDBJ whole genome shotgun (WGS) entry which is preliminary data.</text>
</comment>
<keyword evidence="4" id="KW-0804">Transcription</keyword>
<keyword evidence="3" id="KW-0238">DNA-binding</keyword>
<dbReference type="SUPFAM" id="SSF46785">
    <property type="entry name" value="Winged helix' DNA-binding domain"/>
    <property type="match status" value="1"/>
</dbReference>
<protein>
    <submittedName>
        <fullName evidence="6">LysR family transcriptional regulator</fullName>
    </submittedName>
</protein>
<evidence type="ECO:0000256" key="3">
    <source>
        <dbReference type="ARBA" id="ARBA00023125"/>
    </source>
</evidence>
<dbReference type="InterPro" id="IPR036388">
    <property type="entry name" value="WH-like_DNA-bd_sf"/>
</dbReference>
<evidence type="ECO:0000256" key="4">
    <source>
        <dbReference type="ARBA" id="ARBA00023163"/>
    </source>
</evidence>
<name>A0ABS2GTT1_9BURK</name>
<gene>
    <name evidence="6" type="ORF">H5985_05815</name>
</gene>
<dbReference type="InterPro" id="IPR005119">
    <property type="entry name" value="LysR_subst-bd"/>
</dbReference>
<dbReference type="Pfam" id="PF03466">
    <property type="entry name" value="LysR_substrate"/>
    <property type="match status" value="1"/>
</dbReference>
<evidence type="ECO:0000259" key="5">
    <source>
        <dbReference type="PROSITE" id="PS50931"/>
    </source>
</evidence>
<evidence type="ECO:0000313" key="7">
    <source>
        <dbReference type="Proteomes" id="UP000777002"/>
    </source>
</evidence>
<dbReference type="Proteomes" id="UP000777002">
    <property type="component" value="Unassembled WGS sequence"/>
</dbReference>
<evidence type="ECO:0000313" key="6">
    <source>
        <dbReference type="EMBL" id="MBM6928784.1"/>
    </source>
</evidence>
<dbReference type="InterPro" id="IPR000847">
    <property type="entry name" value="LysR_HTH_N"/>
</dbReference>
<keyword evidence="7" id="KW-1185">Reference proteome</keyword>
<dbReference type="EMBL" id="JACJKX010000009">
    <property type="protein sequence ID" value="MBM6928784.1"/>
    <property type="molecule type" value="Genomic_DNA"/>
</dbReference>
<sequence>MSISSHLIDLDGLKVFLVFSSRKSMKKTAEHFGLTVSAVSQIITNLEKQLGVQLFNRKVRPLELTLAGRMLLNDGEILLRNAYRLTDTLRTSNLENIHLKIGFSESISHSLSPLLCGSLFNTVKNFSVQTAMTQTLKEKLESRQLDILISPESFDNEQSFFRRALWSERYLLVLPKNEKPVTQLKELRNLAQRLAYIRYNVDSTDRVQSERIFRKLNIEQTESIGVESSFTMVGLVAQGLGWALMPALGIWQGRHWTREIQVLPIPTVNIERTQWIVTPSKGFEMIVNQMHQLSLKFLDSHIKPWLDLTYSGLSEHIRSISDS</sequence>
<keyword evidence="2" id="KW-0805">Transcription regulation</keyword>
<organism evidence="6 7">
    <name type="scientific">Parasutterella secunda</name>
    <dbReference type="NCBI Taxonomy" id="626947"/>
    <lineage>
        <taxon>Bacteria</taxon>
        <taxon>Pseudomonadati</taxon>
        <taxon>Pseudomonadota</taxon>
        <taxon>Betaproteobacteria</taxon>
        <taxon>Burkholderiales</taxon>
        <taxon>Sutterellaceae</taxon>
        <taxon>Parasutterella</taxon>
    </lineage>
</organism>
<accession>A0ABS2GTT1</accession>
<dbReference type="Pfam" id="PF00126">
    <property type="entry name" value="HTH_1"/>
    <property type="match status" value="1"/>
</dbReference>
<dbReference type="Gene3D" id="1.10.10.10">
    <property type="entry name" value="Winged helix-like DNA-binding domain superfamily/Winged helix DNA-binding domain"/>
    <property type="match status" value="1"/>
</dbReference>
<dbReference type="PANTHER" id="PTHR30126">
    <property type="entry name" value="HTH-TYPE TRANSCRIPTIONAL REGULATOR"/>
    <property type="match status" value="1"/>
</dbReference>
<dbReference type="Gene3D" id="3.40.190.10">
    <property type="entry name" value="Periplasmic binding protein-like II"/>
    <property type="match status" value="2"/>
</dbReference>
<feature type="domain" description="HTH lysR-type" evidence="5">
    <location>
        <begin position="8"/>
        <end position="65"/>
    </location>
</feature>
<evidence type="ECO:0000256" key="2">
    <source>
        <dbReference type="ARBA" id="ARBA00023015"/>
    </source>
</evidence>
<dbReference type="PROSITE" id="PS50931">
    <property type="entry name" value="HTH_LYSR"/>
    <property type="match status" value="1"/>
</dbReference>
<dbReference type="CDD" id="cd05466">
    <property type="entry name" value="PBP2_LTTR_substrate"/>
    <property type="match status" value="1"/>
</dbReference>
<dbReference type="InterPro" id="IPR036390">
    <property type="entry name" value="WH_DNA-bd_sf"/>
</dbReference>
<dbReference type="PANTHER" id="PTHR30126:SF40">
    <property type="entry name" value="HTH-TYPE TRANSCRIPTIONAL REGULATOR GLTR"/>
    <property type="match status" value="1"/>
</dbReference>
<comment type="similarity">
    <text evidence="1">Belongs to the LysR transcriptional regulatory family.</text>
</comment>
<reference evidence="6 7" key="1">
    <citation type="journal article" date="2021" name="Sci. Rep.">
        <title>The distribution of antibiotic resistance genes in chicken gut microbiota commensals.</title>
        <authorList>
            <person name="Juricova H."/>
            <person name="Matiasovicova J."/>
            <person name="Kubasova T."/>
            <person name="Cejkova D."/>
            <person name="Rychlik I."/>
        </authorList>
    </citation>
    <scope>NUCLEOTIDE SEQUENCE [LARGE SCALE GENOMIC DNA]</scope>
    <source>
        <strain evidence="6 7">An562</strain>
    </source>
</reference>
<dbReference type="SUPFAM" id="SSF53850">
    <property type="entry name" value="Periplasmic binding protein-like II"/>
    <property type="match status" value="1"/>
</dbReference>
<evidence type="ECO:0000256" key="1">
    <source>
        <dbReference type="ARBA" id="ARBA00009437"/>
    </source>
</evidence>
<proteinExistence type="inferred from homology"/>